<dbReference type="RefSeq" id="WP_235122341.1">
    <property type="nucleotide sequence ID" value="NZ_CP090978.1"/>
</dbReference>
<evidence type="ECO:0000313" key="3">
    <source>
        <dbReference type="Proteomes" id="UP001649230"/>
    </source>
</evidence>
<evidence type="ECO:0000256" key="1">
    <source>
        <dbReference type="SAM" id="MobiDB-lite"/>
    </source>
</evidence>
<accession>A0ABY3SRA0</accession>
<dbReference type="EMBL" id="CP090978">
    <property type="protein sequence ID" value="UJF35784.1"/>
    <property type="molecule type" value="Genomic_DNA"/>
</dbReference>
<gene>
    <name evidence="2" type="ORF">L0M14_12270</name>
</gene>
<organism evidence="2 3">
    <name type="scientific">Paenibacillus hexagrammi</name>
    <dbReference type="NCBI Taxonomy" id="2908839"/>
    <lineage>
        <taxon>Bacteria</taxon>
        <taxon>Bacillati</taxon>
        <taxon>Bacillota</taxon>
        <taxon>Bacilli</taxon>
        <taxon>Bacillales</taxon>
        <taxon>Paenibacillaceae</taxon>
        <taxon>Paenibacillus</taxon>
    </lineage>
</organism>
<protein>
    <submittedName>
        <fullName evidence="2">Uncharacterized protein</fullName>
    </submittedName>
</protein>
<name>A0ABY3SRA0_9BACL</name>
<feature type="compositionally biased region" description="Basic residues" evidence="1">
    <location>
        <begin position="26"/>
        <end position="48"/>
    </location>
</feature>
<sequence>MIKASKKACSVNKHRKHTKHSECSPKRRGTGKVKHACHQGKTRRRRPVHKVTKVVKVTPYVNVNSPEVNLTTPPPTVNVSTPTPEVNVTTPPPTVNVEAPNPEIHVSTSPPIVNVTTPAPEVTVRTPAPIVNVTVPEDASIRGLRSQLRRFVGEEIEVFNAGGAGAGGEPPSRIGILETVRKGTITIRPTTDNSPEQIIVFSIAQLIGFRPIVTVPTA</sequence>
<dbReference type="Proteomes" id="UP001649230">
    <property type="component" value="Chromosome"/>
</dbReference>
<keyword evidence="3" id="KW-1185">Reference proteome</keyword>
<proteinExistence type="predicted"/>
<evidence type="ECO:0000313" key="2">
    <source>
        <dbReference type="EMBL" id="UJF35784.1"/>
    </source>
</evidence>
<feature type="compositionally biased region" description="Basic residues" evidence="1">
    <location>
        <begin position="1"/>
        <end position="19"/>
    </location>
</feature>
<feature type="region of interest" description="Disordered" evidence="1">
    <location>
        <begin position="1"/>
        <end position="48"/>
    </location>
</feature>
<reference evidence="2 3" key="1">
    <citation type="journal article" date="2024" name="Int. J. Syst. Evol. Microbiol.">
        <title>Paenibacillus hexagrammi sp. nov., a novel bacterium isolated from the gut content of Hexagrammos agrammus.</title>
        <authorList>
            <person name="Jung H.K."/>
            <person name="Kim D.G."/>
            <person name="Zin H."/>
            <person name="Park J."/>
            <person name="Jung H."/>
            <person name="Kim Y.O."/>
            <person name="Kong H.J."/>
            <person name="Kim J.W."/>
            <person name="Kim Y.S."/>
        </authorList>
    </citation>
    <scope>NUCLEOTIDE SEQUENCE [LARGE SCALE GENOMIC DNA]</scope>
    <source>
        <strain evidence="2 3">YPD9-1</strain>
    </source>
</reference>
<feature type="region of interest" description="Disordered" evidence="1">
    <location>
        <begin position="66"/>
        <end position="89"/>
    </location>
</feature>